<evidence type="ECO:0000313" key="2">
    <source>
        <dbReference type="EMBL" id="PPS00894.1"/>
    </source>
</evidence>
<feature type="region of interest" description="Disordered" evidence="1">
    <location>
        <begin position="31"/>
        <end position="74"/>
    </location>
</feature>
<evidence type="ECO:0000313" key="3">
    <source>
        <dbReference type="Proteomes" id="UP000239757"/>
    </source>
</evidence>
<reference evidence="2 3" key="1">
    <citation type="submission" date="2015-01" db="EMBL/GenBank/DDBJ databases">
        <title>Genome of allotetraploid Gossypium barbadense reveals genomic plasticity and fiber elongation in cotton evolution.</title>
        <authorList>
            <person name="Chen X."/>
            <person name="Liu X."/>
            <person name="Zhao B."/>
            <person name="Zheng H."/>
            <person name="Hu Y."/>
            <person name="Lu G."/>
            <person name="Yang C."/>
            <person name="Chen J."/>
            <person name="Shan C."/>
            <person name="Zhang L."/>
            <person name="Zhou Y."/>
            <person name="Wang L."/>
            <person name="Guo W."/>
            <person name="Bai Y."/>
            <person name="Ruan J."/>
            <person name="Shangguan X."/>
            <person name="Mao Y."/>
            <person name="Jiang J."/>
            <person name="Zhu Y."/>
            <person name="Lei J."/>
            <person name="Kang H."/>
            <person name="Chen S."/>
            <person name="He X."/>
            <person name="Wang R."/>
            <person name="Wang Y."/>
            <person name="Chen J."/>
            <person name="Wang L."/>
            <person name="Yu S."/>
            <person name="Wang B."/>
            <person name="Wei J."/>
            <person name="Song S."/>
            <person name="Lu X."/>
            <person name="Gao Z."/>
            <person name="Gu W."/>
            <person name="Deng X."/>
            <person name="Ma D."/>
            <person name="Wang S."/>
            <person name="Liang W."/>
            <person name="Fang L."/>
            <person name="Cai C."/>
            <person name="Zhu X."/>
            <person name="Zhou B."/>
            <person name="Zhang Y."/>
            <person name="Chen Z."/>
            <person name="Xu S."/>
            <person name="Zhu R."/>
            <person name="Wang S."/>
            <person name="Zhang T."/>
            <person name="Zhao G."/>
        </authorList>
    </citation>
    <scope>NUCLEOTIDE SEQUENCE [LARGE SCALE GENOMIC DNA]</scope>
    <source>
        <strain evidence="3">cv. Xinhai21</strain>
        <tissue evidence="2">Leaf</tissue>
    </source>
</reference>
<name>A0A2P5XC30_GOSBA</name>
<sequence length="241" mass="26282">MSVDARLANLWRVTTMLTPISPPLHSYFHSHLPQPSRSPTARHMSLANRASPKPHGTFPDLTSPPPDRPYFASLHTPHTSLRVQLPHRPPYSLPTEPAAHPDLIPYSLGLRLRAPAVLVPPRPTHSRTSPQDALTTAASRAHAPPVPRLPPTTTPSAPPVEPPPRRHTPPASPVPGRSAYPPRRPSPMSLESDPQPPPRRPLPVTEAAPCHQPTSSPPPATPPRQLRANPQPLYEGREGLR</sequence>
<evidence type="ECO:0000256" key="1">
    <source>
        <dbReference type="SAM" id="MobiDB-lite"/>
    </source>
</evidence>
<organism evidence="2 3">
    <name type="scientific">Gossypium barbadense</name>
    <name type="common">Sea Island cotton</name>
    <name type="synonym">Hibiscus barbadensis</name>
    <dbReference type="NCBI Taxonomy" id="3634"/>
    <lineage>
        <taxon>Eukaryota</taxon>
        <taxon>Viridiplantae</taxon>
        <taxon>Streptophyta</taxon>
        <taxon>Embryophyta</taxon>
        <taxon>Tracheophyta</taxon>
        <taxon>Spermatophyta</taxon>
        <taxon>Magnoliopsida</taxon>
        <taxon>eudicotyledons</taxon>
        <taxon>Gunneridae</taxon>
        <taxon>Pentapetalae</taxon>
        <taxon>rosids</taxon>
        <taxon>malvids</taxon>
        <taxon>Malvales</taxon>
        <taxon>Malvaceae</taxon>
        <taxon>Malvoideae</taxon>
        <taxon>Gossypium</taxon>
    </lineage>
</organism>
<feature type="region of interest" description="Disordered" evidence="1">
    <location>
        <begin position="119"/>
        <end position="241"/>
    </location>
</feature>
<dbReference type="EMBL" id="KZ665210">
    <property type="protein sequence ID" value="PPS00894.1"/>
    <property type="molecule type" value="Genomic_DNA"/>
</dbReference>
<proteinExistence type="predicted"/>
<feature type="compositionally biased region" description="Pro residues" evidence="1">
    <location>
        <begin position="144"/>
        <end position="162"/>
    </location>
</feature>
<feature type="compositionally biased region" description="Polar residues" evidence="1">
    <location>
        <begin position="126"/>
        <end position="138"/>
    </location>
</feature>
<accession>A0A2P5XC30</accession>
<dbReference type="Proteomes" id="UP000239757">
    <property type="component" value="Unassembled WGS sequence"/>
</dbReference>
<gene>
    <name evidence="2" type="ORF">GOBAR_AA19761</name>
</gene>
<dbReference type="AlphaFoldDB" id="A0A2P5XC30"/>
<protein>
    <submittedName>
        <fullName evidence="2">Uncharacterized protein</fullName>
    </submittedName>
</protein>